<reference evidence="7 8" key="1">
    <citation type="submission" date="2024-11" db="EMBL/GenBank/DDBJ databases">
        <title>A near-complete genome assembly of Cinchona calisaya.</title>
        <authorList>
            <person name="Lian D.C."/>
            <person name="Zhao X.W."/>
            <person name="Wei L."/>
        </authorList>
    </citation>
    <scope>NUCLEOTIDE SEQUENCE [LARGE SCALE GENOMIC DNA]</scope>
    <source>
        <tissue evidence="7">Nenye</tissue>
    </source>
</reference>
<dbReference type="CDD" id="cd00200">
    <property type="entry name" value="WD40"/>
    <property type="match status" value="1"/>
</dbReference>
<feature type="repeat" description="WD" evidence="4">
    <location>
        <begin position="506"/>
        <end position="547"/>
    </location>
</feature>
<dbReference type="PRINTS" id="PR00320">
    <property type="entry name" value="GPROTEINBRPT"/>
</dbReference>
<dbReference type="PROSITE" id="PS50294">
    <property type="entry name" value="WD_REPEATS_REGION"/>
    <property type="match status" value="4"/>
</dbReference>
<evidence type="ECO:0000256" key="1">
    <source>
        <dbReference type="ARBA" id="ARBA00010226"/>
    </source>
</evidence>
<keyword evidence="8" id="KW-1185">Reference proteome</keyword>
<comment type="similarity">
    <text evidence="1">Belongs to the WD repeat PWP2 family.</text>
</comment>
<comment type="caution">
    <text evidence="7">The sequence shown here is derived from an EMBL/GenBank/DDBJ whole genome shotgun (WGS) entry which is preliminary data.</text>
</comment>
<dbReference type="EMBL" id="JBJUIK010000011">
    <property type="protein sequence ID" value="KAL3511856.1"/>
    <property type="molecule type" value="Genomic_DNA"/>
</dbReference>
<evidence type="ECO:0000313" key="8">
    <source>
        <dbReference type="Proteomes" id="UP001630127"/>
    </source>
</evidence>
<evidence type="ECO:0000256" key="2">
    <source>
        <dbReference type="ARBA" id="ARBA00022574"/>
    </source>
</evidence>
<dbReference type="InterPro" id="IPR011044">
    <property type="entry name" value="Quino_amine_DH_bsu"/>
</dbReference>
<dbReference type="SUPFAM" id="SSF50969">
    <property type="entry name" value="YVTN repeat-like/Quinoprotein amine dehydrogenase"/>
    <property type="match status" value="1"/>
</dbReference>
<feature type="repeat" description="WD" evidence="4">
    <location>
        <begin position="548"/>
        <end position="580"/>
    </location>
</feature>
<protein>
    <recommendedName>
        <fullName evidence="6">Small-subunit processome Utp12 domain-containing protein</fullName>
    </recommendedName>
</protein>
<evidence type="ECO:0000256" key="5">
    <source>
        <dbReference type="SAM" id="MobiDB-lite"/>
    </source>
</evidence>
<dbReference type="Pfam" id="PF00400">
    <property type="entry name" value="WD40"/>
    <property type="match status" value="6"/>
</dbReference>
<evidence type="ECO:0000259" key="6">
    <source>
        <dbReference type="Pfam" id="PF04003"/>
    </source>
</evidence>
<proteinExistence type="inferred from homology"/>
<dbReference type="Pfam" id="PF04003">
    <property type="entry name" value="Utp12"/>
    <property type="match status" value="1"/>
</dbReference>
<organism evidence="7 8">
    <name type="scientific">Cinchona calisaya</name>
    <dbReference type="NCBI Taxonomy" id="153742"/>
    <lineage>
        <taxon>Eukaryota</taxon>
        <taxon>Viridiplantae</taxon>
        <taxon>Streptophyta</taxon>
        <taxon>Embryophyta</taxon>
        <taxon>Tracheophyta</taxon>
        <taxon>Spermatophyta</taxon>
        <taxon>Magnoliopsida</taxon>
        <taxon>eudicotyledons</taxon>
        <taxon>Gunneridae</taxon>
        <taxon>Pentapetalae</taxon>
        <taxon>asterids</taxon>
        <taxon>lamiids</taxon>
        <taxon>Gentianales</taxon>
        <taxon>Rubiaceae</taxon>
        <taxon>Cinchonoideae</taxon>
        <taxon>Cinchoneae</taxon>
        <taxon>Cinchona</taxon>
    </lineage>
</organism>
<keyword evidence="2 4" id="KW-0853">WD repeat</keyword>
<gene>
    <name evidence="7" type="ORF">ACH5RR_024573</name>
</gene>
<dbReference type="FunFam" id="2.130.10.10:FF:000688">
    <property type="entry name" value="Periodic tryptophan protein 2"/>
    <property type="match status" value="1"/>
</dbReference>
<dbReference type="InterPro" id="IPR015943">
    <property type="entry name" value="WD40/YVTN_repeat-like_dom_sf"/>
</dbReference>
<dbReference type="PANTHER" id="PTHR19858">
    <property type="entry name" value="WD40 REPEAT PROTEIN"/>
    <property type="match status" value="1"/>
</dbReference>
<accession>A0ABD2YZ59</accession>
<feature type="region of interest" description="Disordered" evidence="5">
    <location>
        <begin position="229"/>
        <end position="262"/>
    </location>
</feature>
<dbReference type="InterPro" id="IPR020472">
    <property type="entry name" value="WD40_PAC1"/>
</dbReference>
<dbReference type="PROSITE" id="PS00678">
    <property type="entry name" value="WD_REPEATS_1"/>
    <property type="match status" value="2"/>
</dbReference>
<evidence type="ECO:0000256" key="3">
    <source>
        <dbReference type="ARBA" id="ARBA00022737"/>
    </source>
</evidence>
<evidence type="ECO:0000313" key="7">
    <source>
        <dbReference type="EMBL" id="KAL3511856.1"/>
    </source>
</evidence>
<dbReference type="InterPro" id="IPR036322">
    <property type="entry name" value="WD40_repeat_dom_sf"/>
</dbReference>
<dbReference type="AlphaFoldDB" id="A0ABD2YZ59"/>
<name>A0ABD2YZ59_9GENT</name>
<feature type="repeat" description="WD" evidence="4">
    <location>
        <begin position="420"/>
        <end position="461"/>
    </location>
</feature>
<sequence>MNYRFQNLLGAPYRGGNVVVVNNTLLVSPVGNRVSVTDLHKSETLTLPCQSSTNLRRIAASPDGVFLLAIDEKNRCLFINLRRRVVLHRITFKHPVASAKFSPDGHLIAVAAGKLLQIWRSPGFRKEFFPFELIKTFADCNDKITALDWSPDSNFILAGSKDLTVRLFCLKKLKKYSKPFLFLGHRDAIVGCFFGIDKKTNKILRVCTISRDGAIFSWGYTVDDGKFDEGGEHISEPESPGTPEQRQRQNGEGDGNLTVKKRKDFDGKDGFLDEESEFSLHRLKWELLKKDYFMQAPAKLTACDYHKGLDMLVVGFSNGVFGLYQMPDFVCIHLLSISREKITTAVFNDLGNWLTFGCAKLGQLLVWEWKSESYILKQQGHYFDVNCLAYSPDAQLLATGADDNKVKVWTVSSGCCFVTFSEHTNAVTALHFMASNHSLLSASLDGTVRAWDLFRYRNFRTFTTPTSKQFVSLAADQSGEVICAGTLDSFEIYVWSMKTGRLLDVLSGHEGPVHGLMFSPTNAILASSSWDKSVRLWDVFEGKGAVETFSHTHDVLTLVYRPDGKQLACSTLDGIIHFWDPFEGLLMYTIEGRRDIAGGRLMTDRRSAANSTTGKCFTTLCYSADGSYILAGGRSKYICMYDVADQVLLRRFQITNNLSLDGVLDFLNSKNMTEAGPLELIDDDNSDMEEGVDRQMQSKLAYELPGSMPNRGRPVIQTKCLRIAPTGKSWAAATTEGVLVYSMDDSFIFDPTDLDIDVTPEAVDAALDDGQPKRALILSLRLNEDALIKKCIISVSPAEVPAVASSVPFKYLQRLIEALADLLENCPHLEFILRWCQELCKVHGPSIQQNSRTLLPALKSLQKAITRLHQDLADTCSSNEYMLRYLCSTSGKR</sequence>
<dbReference type="PROSITE" id="PS50082">
    <property type="entry name" value="WD_REPEATS_2"/>
    <property type="match status" value="5"/>
</dbReference>
<evidence type="ECO:0000256" key="4">
    <source>
        <dbReference type="PROSITE-ProRule" id="PRU00221"/>
    </source>
</evidence>
<dbReference type="SUPFAM" id="SSF50978">
    <property type="entry name" value="WD40 repeat-like"/>
    <property type="match status" value="1"/>
</dbReference>
<dbReference type="InterPro" id="IPR007148">
    <property type="entry name" value="SSU_processome_Utp12"/>
</dbReference>
<dbReference type="InterPro" id="IPR019775">
    <property type="entry name" value="WD40_repeat_CS"/>
</dbReference>
<feature type="repeat" description="WD" evidence="4">
    <location>
        <begin position="378"/>
        <end position="419"/>
    </location>
</feature>
<dbReference type="SMART" id="SM00320">
    <property type="entry name" value="WD40"/>
    <property type="match status" value="9"/>
</dbReference>
<feature type="domain" description="Small-subunit processome Utp12" evidence="6">
    <location>
        <begin position="783"/>
        <end position="888"/>
    </location>
</feature>
<dbReference type="SUPFAM" id="SSF101898">
    <property type="entry name" value="NHL repeat"/>
    <property type="match status" value="1"/>
</dbReference>
<dbReference type="InterPro" id="IPR027145">
    <property type="entry name" value="PWP2"/>
</dbReference>
<keyword evidence="3" id="KW-0677">Repeat</keyword>
<dbReference type="FunFam" id="2.130.10.10:FF:000936">
    <property type="entry name" value="Periodic tryptophan protein 2"/>
    <property type="match status" value="1"/>
</dbReference>
<dbReference type="PANTHER" id="PTHR19858:SF0">
    <property type="entry name" value="PERIODIC TRYPTOPHAN PROTEIN 2 HOMOLOG"/>
    <property type="match status" value="1"/>
</dbReference>
<feature type="repeat" description="WD" evidence="4">
    <location>
        <begin position="137"/>
        <end position="168"/>
    </location>
</feature>
<dbReference type="InterPro" id="IPR001680">
    <property type="entry name" value="WD40_rpt"/>
</dbReference>
<dbReference type="Proteomes" id="UP001630127">
    <property type="component" value="Unassembled WGS sequence"/>
</dbReference>
<dbReference type="Gene3D" id="2.130.10.10">
    <property type="entry name" value="YVTN repeat-like/Quinoprotein amine dehydrogenase"/>
    <property type="match status" value="3"/>
</dbReference>